<evidence type="ECO:0000313" key="4">
    <source>
        <dbReference type="Proteomes" id="UP000282076"/>
    </source>
</evidence>
<evidence type="ECO:0000313" key="3">
    <source>
        <dbReference type="EMBL" id="RKP51326.1"/>
    </source>
</evidence>
<dbReference type="AlphaFoldDB" id="A0A494XR70"/>
<feature type="signal peptide" evidence="2">
    <location>
        <begin position="1"/>
        <end position="23"/>
    </location>
</feature>
<sequence length="269" mass="29356">MTKKLLLIGLLCILAGCTQSKQASVSPESPAASISSQPTESQSVEAQPTESQPADNQAGEEPNPHIVPVHYDSVEITKAKLSPVQTKDVNKVLRTENVQDGTINLYTKKSDEHNIFASIKTSSTELEIDGLIGYDDPSAINVSQIDFNGIPLIKVEGFEGASAPITQYLSIEKDKPNSFWQTESHVVEQDVDGDGKKEFISTAGGTIPETTIYKFTSASQAQAANLNKLMNGSVVFMKNNQFDVYYGLDKKAEHYDLTPEGMKFMGYIK</sequence>
<reference evidence="3 4" key="1">
    <citation type="submission" date="2018-10" db="EMBL/GenBank/DDBJ databases">
        <title>Cohnella sp. M2MS4P-1, whole genome shotgun sequence.</title>
        <authorList>
            <person name="Tuo L."/>
        </authorList>
    </citation>
    <scope>NUCLEOTIDE SEQUENCE [LARGE SCALE GENOMIC DNA]</scope>
    <source>
        <strain evidence="3 4">M2MS4P-1</strain>
    </source>
</reference>
<dbReference type="PROSITE" id="PS51257">
    <property type="entry name" value="PROKAR_LIPOPROTEIN"/>
    <property type="match status" value="1"/>
</dbReference>
<keyword evidence="4" id="KW-1185">Reference proteome</keyword>
<dbReference type="OrthoDB" id="2624422at2"/>
<feature type="chain" id="PRO_5019775590" description="Lipoprotein" evidence="2">
    <location>
        <begin position="24"/>
        <end position="269"/>
    </location>
</feature>
<protein>
    <recommendedName>
        <fullName evidence="5">Lipoprotein</fullName>
    </recommendedName>
</protein>
<dbReference type="EMBL" id="RBZM01000007">
    <property type="protein sequence ID" value="RKP51326.1"/>
    <property type="molecule type" value="Genomic_DNA"/>
</dbReference>
<evidence type="ECO:0008006" key="5">
    <source>
        <dbReference type="Google" id="ProtNLM"/>
    </source>
</evidence>
<keyword evidence="2" id="KW-0732">Signal</keyword>
<feature type="region of interest" description="Disordered" evidence="1">
    <location>
        <begin position="24"/>
        <end position="65"/>
    </location>
</feature>
<organism evidence="3 4">
    <name type="scientific">Cohnella endophytica</name>
    <dbReference type="NCBI Taxonomy" id="2419778"/>
    <lineage>
        <taxon>Bacteria</taxon>
        <taxon>Bacillati</taxon>
        <taxon>Bacillota</taxon>
        <taxon>Bacilli</taxon>
        <taxon>Bacillales</taxon>
        <taxon>Paenibacillaceae</taxon>
        <taxon>Cohnella</taxon>
    </lineage>
</organism>
<proteinExistence type="predicted"/>
<feature type="compositionally biased region" description="Polar residues" evidence="1">
    <location>
        <begin position="24"/>
        <end position="55"/>
    </location>
</feature>
<evidence type="ECO:0000256" key="1">
    <source>
        <dbReference type="SAM" id="MobiDB-lite"/>
    </source>
</evidence>
<accession>A0A494XR70</accession>
<evidence type="ECO:0000256" key="2">
    <source>
        <dbReference type="SAM" id="SignalP"/>
    </source>
</evidence>
<name>A0A494XR70_9BACL</name>
<dbReference type="Proteomes" id="UP000282076">
    <property type="component" value="Unassembled WGS sequence"/>
</dbReference>
<dbReference type="RefSeq" id="WP_120978024.1">
    <property type="nucleotide sequence ID" value="NZ_RBZM01000007.1"/>
</dbReference>
<comment type="caution">
    <text evidence="3">The sequence shown here is derived from an EMBL/GenBank/DDBJ whole genome shotgun (WGS) entry which is preliminary data.</text>
</comment>
<gene>
    <name evidence="3" type="ORF">D7Z26_16125</name>
</gene>